<organism evidence="2 3">
    <name type="scientific">Phycomyces blakesleeanus (strain ATCC 8743b / DSM 1359 / FGSC 10004 / NBRC 33097 / NRRL 1555)</name>
    <dbReference type="NCBI Taxonomy" id="763407"/>
    <lineage>
        <taxon>Eukaryota</taxon>
        <taxon>Fungi</taxon>
        <taxon>Fungi incertae sedis</taxon>
        <taxon>Mucoromycota</taxon>
        <taxon>Mucoromycotina</taxon>
        <taxon>Mucoromycetes</taxon>
        <taxon>Mucorales</taxon>
        <taxon>Phycomycetaceae</taxon>
        <taxon>Phycomyces</taxon>
    </lineage>
</organism>
<protein>
    <submittedName>
        <fullName evidence="2">Uncharacterized protein</fullName>
    </submittedName>
</protein>
<dbReference type="Proteomes" id="UP000077315">
    <property type="component" value="Unassembled WGS sequence"/>
</dbReference>
<dbReference type="EMBL" id="KV440976">
    <property type="protein sequence ID" value="OAD75817.1"/>
    <property type="molecule type" value="Genomic_DNA"/>
</dbReference>
<sequence>MDIFEKRRGCEASLVKQQQMSLPALRKGQRWSGLFEFVKVLLHKQDPPSISLDVHSEFQKSYVSFPEFKETNENEAEDEWLLDSPPTTVNTAWSS</sequence>
<feature type="region of interest" description="Disordered" evidence="1">
    <location>
        <begin position="74"/>
        <end position="95"/>
    </location>
</feature>
<dbReference type="VEuPathDB" id="FungiDB:PHYBLDRAFT_142808"/>
<accession>A0A162PTF0</accession>
<dbReference type="InParanoid" id="A0A162PTF0"/>
<feature type="compositionally biased region" description="Polar residues" evidence="1">
    <location>
        <begin position="85"/>
        <end position="95"/>
    </location>
</feature>
<dbReference type="OrthoDB" id="2272471at2759"/>
<evidence type="ECO:0000256" key="1">
    <source>
        <dbReference type="SAM" id="MobiDB-lite"/>
    </source>
</evidence>
<dbReference type="GeneID" id="28991783"/>
<proteinExistence type="predicted"/>
<dbReference type="RefSeq" id="XP_018293857.1">
    <property type="nucleotide sequence ID" value="XM_018430877.1"/>
</dbReference>
<reference evidence="3" key="1">
    <citation type="submission" date="2015-06" db="EMBL/GenBank/DDBJ databases">
        <title>Expansion of signal transduction pathways in fungi by whole-genome duplication.</title>
        <authorList>
            <consortium name="DOE Joint Genome Institute"/>
            <person name="Corrochano L.M."/>
            <person name="Kuo A."/>
            <person name="Marcet-Houben M."/>
            <person name="Polaino S."/>
            <person name="Salamov A."/>
            <person name="Villalobos J.M."/>
            <person name="Alvarez M.I."/>
            <person name="Avalos J."/>
            <person name="Benito E.P."/>
            <person name="Benoit I."/>
            <person name="Burger G."/>
            <person name="Camino L.P."/>
            <person name="Canovas D."/>
            <person name="Cerda-Olmedo E."/>
            <person name="Cheng J.-F."/>
            <person name="Dominguez A."/>
            <person name="Elias M."/>
            <person name="Eslava A.P."/>
            <person name="Glaser F."/>
            <person name="Grimwood J."/>
            <person name="Gutierrez G."/>
            <person name="Heitman J."/>
            <person name="Henrissat B."/>
            <person name="Iturriaga E.A."/>
            <person name="Lang B.F."/>
            <person name="Lavin J.L."/>
            <person name="Lee S."/>
            <person name="Li W."/>
            <person name="Lindquist E."/>
            <person name="Lopez-Garcia S."/>
            <person name="Luque E.M."/>
            <person name="Marcos A.T."/>
            <person name="Martin J."/>
            <person name="McCluskey K."/>
            <person name="Medina H.R."/>
            <person name="Miralles-Duran A."/>
            <person name="Miyazaki A."/>
            <person name="Munoz-Torres E."/>
            <person name="Oguiza J.A."/>
            <person name="Ohm R."/>
            <person name="Olmedo M."/>
            <person name="Orejas M."/>
            <person name="Ortiz-Castellanos L."/>
            <person name="Pisabarro A.G."/>
            <person name="Rodriguez-Romero J."/>
            <person name="Ruiz-Herrera J."/>
            <person name="Ruiz-Vazquez R."/>
            <person name="Sanz C."/>
            <person name="Schackwitz W."/>
            <person name="Schmutz J."/>
            <person name="Shahriari M."/>
            <person name="Shelest E."/>
            <person name="Silva-Franco F."/>
            <person name="Soanes D."/>
            <person name="Syed K."/>
            <person name="Tagua V.G."/>
            <person name="Talbot N.J."/>
            <person name="Thon M."/>
            <person name="De vries R.P."/>
            <person name="Wiebenga A."/>
            <person name="Yadav J.S."/>
            <person name="Braun E.L."/>
            <person name="Baker S."/>
            <person name="Garre V."/>
            <person name="Horwitz B."/>
            <person name="Torres-Martinez S."/>
            <person name="Idnurm A."/>
            <person name="Herrera-Estrella A."/>
            <person name="Gabaldon T."/>
            <person name="Grigoriev I.V."/>
        </authorList>
    </citation>
    <scope>NUCLEOTIDE SEQUENCE [LARGE SCALE GENOMIC DNA]</scope>
    <source>
        <strain evidence="3">NRRL 1555(-)</strain>
    </source>
</reference>
<dbReference type="AlphaFoldDB" id="A0A162PTF0"/>
<keyword evidence="3" id="KW-1185">Reference proteome</keyword>
<evidence type="ECO:0000313" key="2">
    <source>
        <dbReference type="EMBL" id="OAD75817.1"/>
    </source>
</evidence>
<name>A0A162PTF0_PHYB8</name>
<gene>
    <name evidence="2" type="ORF">PHYBLDRAFT_142808</name>
</gene>
<evidence type="ECO:0000313" key="3">
    <source>
        <dbReference type="Proteomes" id="UP000077315"/>
    </source>
</evidence>